<name>A0A6J4ZR31_9BURK</name>
<protein>
    <submittedName>
        <fullName evidence="1">Uncharacterized protein</fullName>
    </submittedName>
</protein>
<evidence type="ECO:0000313" key="1">
    <source>
        <dbReference type="EMBL" id="CAB3640172.1"/>
    </source>
</evidence>
<keyword evidence="2" id="KW-1185">Reference proteome</keyword>
<dbReference type="RefSeq" id="WP_054432763.1">
    <property type="nucleotide sequence ID" value="NZ_CADIJR010000014.1"/>
</dbReference>
<dbReference type="PRINTS" id="PR01595">
    <property type="entry name" value="SYCDCHAPRONE"/>
</dbReference>
<proteinExistence type="predicted"/>
<dbReference type="NCBIfam" id="TIGR02552">
    <property type="entry name" value="LcrH_SycD"/>
    <property type="match status" value="1"/>
</dbReference>
<dbReference type="Gene3D" id="1.25.40.10">
    <property type="entry name" value="Tetratricopeptide repeat domain"/>
    <property type="match status" value="1"/>
</dbReference>
<dbReference type="AlphaFoldDB" id="A0A6J4ZR31"/>
<dbReference type="Proteomes" id="UP000507979">
    <property type="component" value="Unassembled WGS sequence"/>
</dbReference>
<accession>A0A6J4ZR31</accession>
<sequence length="170" mass="18303">MSLTPEENAALARNLTAAMDEATGGLASYLREGGKLGDVLGLTSAELEAMYSLGHALYEQQRYSESFKVFSALVTYDHTEPRYGLALAAANRMLGRHEDALRQYLPAIMADPLDPAPLYYSAESLVEMGRGEEAIEALDTVEALCEGQDKYAALAARARMLRGALAGPQA</sequence>
<dbReference type="EMBL" id="CADIJR010000014">
    <property type="protein sequence ID" value="CAB3640172.1"/>
    <property type="molecule type" value="Genomic_DNA"/>
</dbReference>
<organism evidence="1 2">
    <name type="scientific">Achromobacter insuavis</name>
    <dbReference type="NCBI Taxonomy" id="1287735"/>
    <lineage>
        <taxon>Bacteria</taxon>
        <taxon>Pseudomonadati</taxon>
        <taxon>Pseudomonadota</taxon>
        <taxon>Betaproteobacteria</taxon>
        <taxon>Burkholderiales</taxon>
        <taxon>Alcaligenaceae</taxon>
        <taxon>Achromobacter</taxon>
    </lineage>
</organism>
<gene>
    <name evidence="1" type="ORF">LMG26845_02000</name>
</gene>
<dbReference type="GeneID" id="92897854"/>
<evidence type="ECO:0000313" key="2">
    <source>
        <dbReference type="Proteomes" id="UP000507979"/>
    </source>
</evidence>
<dbReference type="SUPFAM" id="SSF48452">
    <property type="entry name" value="TPR-like"/>
    <property type="match status" value="1"/>
</dbReference>
<reference evidence="1 2" key="1">
    <citation type="submission" date="2020-04" db="EMBL/GenBank/DDBJ databases">
        <authorList>
            <person name="De Canck E."/>
        </authorList>
    </citation>
    <scope>NUCLEOTIDE SEQUENCE [LARGE SCALE GENOMIC DNA]</scope>
    <source>
        <strain evidence="1 2">LMG 26845</strain>
    </source>
</reference>
<dbReference type="InterPro" id="IPR011990">
    <property type="entry name" value="TPR-like_helical_dom_sf"/>
</dbReference>
<dbReference type="InterPro" id="IPR005415">
    <property type="entry name" value="T3SS_Ca_resp_chp_LcrH/SycD"/>
</dbReference>